<dbReference type="AlphaFoldDB" id="A0A9D1THJ4"/>
<keyword evidence="1" id="KW-0812">Transmembrane</keyword>
<dbReference type="Gene3D" id="3.40.50.360">
    <property type="match status" value="1"/>
</dbReference>
<keyword evidence="1" id="KW-0472">Membrane</keyword>
<name>A0A9D1THJ4_9FIRM</name>
<feature type="transmembrane region" description="Helical" evidence="1">
    <location>
        <begin position="139"/>
        <end position="158"/>
    </location>
</feature>
<gene>
    <name evidence="2" type="ORF">H9746_04290</name>
</gene>
<feature type="transmembrane region" description="Helical" evidence="1">
    <location>
        <begin position="164"/>
        <end position="184"/>
    </location>
</feature>
<sequence>MKTVFINLTPKKRNSMSGYLLRTTELFTKGECVTINYRGGADDKKILSELENAQNLVFVTPLYVDGLPSHVLELLQRLENLVPKELNVYTLCNCGFYEGEQCELALNMFKIWCKHSGTNFCGGLGLGAGEMHRVLRWNIPISAISAVLGGLSLAFHFHTLGISLLWNAFGFIFFWFIFSLNMFLSARKIAKSITKSKNHGLCYSTVSFCPSWLFTFLASGYWILRAFFFHGIPFWKIFKRYNLK</sequence>
<evidence type="ECO:0000313" key="3">
    <source>
        <dbReference type="Proteomes" id="UP000886808"/>
    </source>
</evidence>
<feature type="transmembrane region" description="Helical" evidence="1">
    <location>
        <begin position="205"/>
        <end position="224"/>
    </location>
</feature>
<comment type="caution">
    <text evidence="2">The sequence shown here is derived from an EMBL/GenBank/DDBJ whole genome shotgun (WGS) entry which is preliminary data.</text>
</comment>
<protein>
    <submittedName>
        <fullName evidence="2">Uncharacterized protein</fullName>
    </submittedName>
</protein>
<accession>A0A9D1THJ4</accession>
<dbReference type="SUPFAM" id="SSF52218">
    <property type="entry name" value="Flavoproteins"/>
    <property type="match status" value="1"/>
</dbReference>
<dbReference type="InterPro" id="IPR029039">
    <property type="entry name" value="Flavoprotein-like_sf"/>
</dbReference>
<proteinExistence type="predicted"/>
<dbReference type="EMBL" id="DXIE01000028">
    <property type="protein sequence ID" value="HIV62054.1"/>
    <property type="molecule type" value="Genomic_DNA"/>
</dbReference>
<keyword evidence="1" id="KW-1133">Transmembrane helix</keyword>
<reference evidence="2" key="1">
    <citation type="journal article" date="2021" name="PeerJ">
        <title>Extensive microbial diversity within the chicken gut microbiome revealed by metagenomics and culture.</title>
        <authorList>
            <person name="Gilroy R."/>
            <person name="Ravi A."/>
            <person name="Getino M."/>
            <person name="Pursley I."/>
            <person name="Horton D.L."/>
            <person name="Alikhan N.F."/>
            <person name="Baker D."/>
            <person name="Gharbi K."/>
            <person name="Hall N."/>
            <person name="Watson M."/>
            <person name="Adriaenssens E.M."/>
            <person name="Foster-Nyarko E."/>
            <person name="Jarju S."/>
            <person name="Secka A."/>
            <person name="Antonio M."/>
            <person name="Oren A."/>
            <person name="Chaudhuri R.R."/>
            <person name="La Ragione R."/>
            <person name="Hildebrand F."/>
            <person name="Pallen M.J."/>
        </authorList>
    </citation>
    <scope>NUCLEOTIDE SEQUENCE</scope>
    <source>
        <strain evidence="2">CHK193-4272</strain>
    </source>
</reference>
<evidence type="ECO:0000313" key="2">
    <source>
        <dbReference type="EMBL" id="HIV62054.1"/>
    </source>
</evidence>
<reference evidence="2" key="2">
    <citation type="submission" date="2021-04" db="EMBL/GenBank/DDBJ databases">
        <authorList>
            <person name="Gilroy R."/>
        </authorList>
    </citation>
    <scope>NUCLEOTIDE SEQUENCE</scope>
    <source>
        <strain evidence="2">CHK193-4272</strain>
    </source>
</reference>
<dbReference type="Proteomes" id="UP000886808">
    <property type="component" value="Unassembled WGS sequence"/>
</dbReference>
<organism evidence="2 3">
    <name type="scientific">Candidatus Butyricicoccus avistercoris</name>
    <dbReference type="NCBI Taxonomy" id="2838518"/>
    <lineage>
        <taxon>Bacteria</taxon>
        <taxon>Bacillati</taxon>
        <taxon>Bacillota</taxon>
        <taxon>Clostridia</taxon>
        <taxon>Eubacteriales</taxon>
        <taxon>Butyricicoccaceae</taxon>
        <taxon>Butyricicoccus</taxon>
    </lineage>
</organism>
<evidence type="ECO:0000256" key="1">
    <source>
        <dbReference type="SAM" id="Phobius"/>
    </source>
</evidence>